<feature type="region of interest" description="Disordered" evidence="1">
    <location>
        <begin position="1"/>
        <end position="30"/>
    </location>
</feature>
<proteinExistence type="predicted"/>
<evidence type="ECO:0008006" key="3">
    <source>
        <dbReference type="Google" id="ProtNLM"/>
    </source>
</evidence>
<dbReference type="EMBL" id="JX904183">
    <property type="protein sequence ID" value="AGA18285.1"/>
    <property type="molecule type" value="Genomic_DNA"/>
</dbReference>
<sequence>MPFKKYGTSRANMSRVARRSSKGSGRKMVRSSNFPKTLQAPLKAYRTNYWPRFNQGAVGSRTKYVKLPYTSTTFTPAATIGGIVGATFKFGLNCLWDPYLSAGGHQPMGFDQWTAFYKRYKVYRCDIKIRVMHFGSDRCFVGAAIRGSQNATTIAGATYQELSERSNVATVIVESDSGDNQTIIERSFGMAEIEGCPITDTQYDGGDNGNPGNVIQLEVGCGQLDNLDTGAVKVIIELVYHVKFHDVVSLNLS</sequence>
<accession>S4TDN1</accession>
<evidence type="ECO:0000256" key="1">
    <source>
        <dbReference type="SAM" id="MobiDB-lite"/>
    </source>
</evidence>
<feature type="compositionally biased region" description="Basic residues" evidence="1">
    <location>
        <begin position="16"/>
        <end position="29"/>
    </location>
</feature>
<name>S4TDN1_9VIRU</name>
<organism evidence="2">
    <name type="scientific">uncultured marine virus</name>
    <dbReference type="NCBI Taxonomy" id="186617"/>
    <lineage>
        <taxon>Viruses</taxon>
        <taxon>environmental samples</taxon>
    </lineage>
</organism>
<protein>
    <recommendedName>
        <fullName evidence="3">Capsid protein</fullName>
    </recommendedName>
</protein>
<reference evidence="2" key="1">
    <citation type="journal article" date="2013" name="ISME J.">
        <title>Previously unknown and highly divergent ssDNA viruses populate the oceans.</title>
        <authorList>
            <person name="Labonte J.M."/>
            <person name="Suttle C.A."/>
        </authorList>
    </citation>
    <scope>NUCLEOTIDE SEQUENCE</scope>
</reference>
<evidence type="ECO:0000313" key="2">
    <source>
        <dbReference type="EMBL" id="AGA18285.1"/>
    </source>
</evidence>